<dbReference type="GO" id="GO:0008360">
    <property type="term" value="P:regulation of cell shape"/>
    <property type="evidence" value="ECO:0007669"/>
    <property type="project" value="UniProtKB-KW"/>
</dbReference>
<dbReference type="PANTHER" id="PTHR30474:SF1">
    <property type="entry name" value="PEPTIDOGLYCAN GLYCOSYLTRANSFERASE MRDB"/>
    <property type="match status" value="1"/>
</dbReference>
<evidence type="ECO:0000256" key="1">
    <source>
        <dbReference type="ARBA" id="ARBA00004141"/>
    </source>
</evidence>
<dbReference type="AlphaFoldDB" id="A0A3M8CX97"/>
<keyword evidence="8" id="KW-1185">Reference proteome</keyword>
<keyword evidence="5 6" id="KW-0472">Membrane</keyword>
<dbReference type="OrthoDB" id="9812661at2"/>
<dbReference type="RefSeq" id="WP_122921083.1">
    <property type="nucleotide sequence ID" value="NZ_RHHQ01000025.1"/>
</dbReference>
<evidence type="ECO:0000256" key="5">
    <source>
        <dbReference type="ARBA" id="ARBA00023136"/>
    </source>
</evidence>
<feature type="transmembrane region" description="Helical" evidence="6">
    <location>
        <begin position="181"/>
        <end position="200"/>
    </location>
</feature>
<dbReference type="PANTHER" id="PTHR30474">
    <property type="entry name" value="CELL CYCLE PROTEIN"/>
    <property type="match status" value="1"/>
</dbReference>
<reference evidence="7 8" key="1">
    <citation type="submission" date="2018-10" db="EMBL/GenBank/DDBJ databases">
        <title>Phylogenomics of Brevibacillus.</title>
        <authorList>
            <person name="Dunlap C."/>
        </authorList>
    </citation>
    <scope>NUCLEOTIDE SEQUENCE [LARGE SCALE GENOMIC DNA]</scope>
    <source>
        <strain evidence="7 8">JCM 15716</strain>
    </source>
</reference>
<dbReference type="PROSITE" id="PS00428">
    <property type="entry name" value="FTSW_RODA_SPOVE"/>
    <property type="match status" value="1"/>
</dbReference>
<evidence type="ECO:0000256" key="6">
    <source>
        <dbReference type="SAM" id="Phobius"/>
    </source>
</evidence>
<feature type="transmembrane region" description="Helical" evidence="6">
    <location>
        <begin position="268"/>
        <end position="295"/>
    </location>
</feature>
<keyword evidence="2 6" id="KW-0812">Transmembrane</keyword>
<organism evidence="7 8">
    <name type="scientific">Brevibacillus fluminis</name>
    <dbReference type="NCBI Taxonomy" id="511487"/>
    <lineage>
        <taxon>Bacteria</taxon>
        <taxon>Bacillati</taxon>
        <taxon>Bacillota</taxon>
        <taxon>Bacilli</taxon>
        <taxon>Bacillales</taxon>
        <taxon>Paenibacillaceae</taxon>
        <taxon>Brevibacillus</taxon>
    </lineage>
</organism>
<keyword evidence="3" id="KW-0133">Cell shape</keyword>
<dbReference type="GO" id="GO:0015648">
    <property type="term" value="F:lipid-linked peptidoglycan transporter activity"/>
    <property type="evidence" value="ECO:0007669"/>
    <property type="project" value="TreeGrafter"/>
</dbReference>
<accession>A0A3M8CX97</accession>
<protein>
    <submittedName>
        <fullName evidence="7">Rod shape-determining protein RodA</fullName>
    </submittedName>
</protein>
<evidence type="ECO:0000256" key="3">
    <source>
        <dbReference type="ARBA" id="ARBA00022960"/>
    </source>
</evidence>
<dbReference type="InterPro" id="IPR001182">
    <property type="entry name" value="FtsW/RodA"/>
</dbReference>
<comment type="caution">
    <text evidence="7">The sequence shown here is derived from an EMBL/GenBank/DDBJ whole genome shotgun (WGS) entry which is preliminary data.</text>
</comment>
<sequence length="374" mass="41740">MQTSANKQQSLLLFTLSGLIAISLLTIFIATRELPGYPFLKRQAAWVVVGAGMLFFLQRQNYRIFVKNAAWLYGFGLLFLLSVFVLGRKVNGAISWIDLGFFRMQPSEITRLTTLLLLAKVYETCKGECRQARQVLLCLTVLAVPTFFVLLQPDLGMAIIYFSMCGCFVLLTRFSGDLIRLLLFFGCVVGILFTAIVQVVPELPDQLLRPHQLERLTSFLHPETDPLGTGYQYIQARSVVGSGQLGGTGLLYVVTSNGGKLPEQHTDFIFAVIAQQWGFIGASVLLLLYFLLFYIMVQWAMGTPDPFASFFISGMVIMWFFQIFVNIGMNIGLSPITGLTLPFISYGGSSFITNMMALGLVLSMKTPPLLWEFE</sequence>
<dbReference type="Proteomes" id="UP000271031">
    <property type="component" value="Unassembled WGS sequence"/>
</dbReference>
<dbReference type="EMBL" id="RHHQ01000025">
    <property type="protein sequence ID" value="RNB80099.1"/>
    <property type="molecule type" value="Genomic_DNA"/>
</dbReference>
<proteinExistence type="predicted"/>
<dbReference type="GO" id="GO:0005886">
    <property type="term" value="C:plasma membrane"/>
    <property type="evidence" value="ECO:0007669"/>
    <property type="project" value="TreeGrafter"/>
</dbReference>
<feature type="transmembrane region" description="Helical" evidence="6">
    <location>
        <begin position="157"/>
        <end position="174"/>
    </location>
</feature>
<dbReference type="GO" id="GO:0032153">
    <property type="term" value="C:cell division site"/>
    <property type="evidence" value="ECO:0007669"/>
    <property type="project" value="TreeGrafter"/>
</dbReference>
<evidence type="ECO:0000256" key="2">
    <source>
        <dbReference type="ARBA" id="ARBA00022692"/>
    </source>
</evidence>
<gene>
    <name evidence="7" type="ORF">EDM56_27180</name>
</gene>
<feature type="transmembrane region" description="Helical" evidence="6">
    <location>
        <begin position="343"/>
        <end position="362"/>
    </location>
</feature>
<comment type="subcellular location">
    <subcellularLocation>
        <location evidence="1">Membrane</location>
        <topology evidence="1">Multi-pass membrane protein</topology>
    </subcellularLocation>
</comment>
<dbReference type="Pfam" id="PF01098">
    <property type="entry name" value="FTSW_RODA_SPOVE"/>
    <property type="match status" value="1"/>
</dbReference>
<keyword evidence="4 6" id="KW-1133">Transmembrane helix</keyword>
<dbReference type="GO" id="GO:0051301">
    <property type="term" value="P:cell division"/>
    <property type="evidence" value="ECO:0007669"/>
    <property type="project" value="InterPro"/>
</dbReference>
<feature type="transmembrane region" description="Helical" evidence="6">
    <location>
        <begin position="70"/>
        <end position="88"/>
    </location>
</feature>
<feature type="transmembrane region" description="Helical" evidence="6">
    <location>
        <begin position="43"/>
        <end position="58"/>
    </location>
</feature>
<evidence type="ECO:0000256" key="4">
    <source>
        <dbReference type="ARBA" id="ARBA00022989"/>
    </source>
</evidence>
<feature type="transmembrane region" description="Helical" evidence="6">
    <location>
        <begin position="12"/>
        <end position="31"/>
    </location>
</feature>
<feature type="transmembrane region" description="Helical" evidence="6">
    <location>
        <begin position="307"/>
        <end position="331"/>
    </location>
</feature>
<evidence type="ECO:0000313" key="7">
    <source>
        <dbReference type="EMBL" id="RNB80099.1"/>
    </source>
</evidence>
<dbReference type="InterPro" id="IPR018365">
    <property type="entry name" value="Cell_cycle_FtsW-rel_CS"/>
</dbReference>
<name>A0A3M8CX97_9BACL</name>
<evidence type="ECO:0000313" key="8">
    <source>
        <dbReference type="Proteomes" id="UP000271031"/>
    </source>
</evidence>